<organism evidence="2 3">
    <name type="scientific">Aspergillus sclerotiicarbonarius (strain CBS 121057 / IBT 28362)</name>
    <dbReference type="NCBI Taxonomy" id="1448318"/>
    <lineage>
        <taxon>Eukaryota</taxon>
        <taxon>Fungi</taxon>
        <taxon>Dikarya</taxon>
        <taxon>Ascomycota</taxon>
        <taxon>Pezizomycotina</taxon>
        <taxon>Eurotiomycetes</taxon>
        <taxon>Eurotiomycetidae</taxon>
        <taxon>Eurotiales</taxon>
        <taxon>Aspergillaceae</taxon>
        <taxon>Aspergillus</taxon>
        <taxon>Aspergillus subgen. Circumdati</taxon>
    </lineage>
</organism>
<proteinExistence type="predicted"/>
<dbReference type="AlphaFoldDB" id="A0A319DWF7"/>
<dbReference type="Proteomes" id="UP000248423">
    <property type="component" value="Unassembled WGS sequence"/>
</dbReference>
<dbReference type="EMBL" id="KZ826412">
    <property type="protein sequence ID" value="PYI01580.1"/>
    <property type="molecule type" value="Genomic_DNA"/>
</dbReference>
<sequence>MARKCSLPARVPAPGTNSLPDDASPKEETDENIEELALRAFFHDYCVPSTNHTISRGFLNGLEPMVVRRGLWSDYAKACKAVAFASHGIKLHRPSLLRKARALYDELISSLARVMSGMDLSLLSSDVLTVVMLLGLYEIIIADGVHPGYHQVHAGGMAAMLRIESSPLGLVKAVQLGHPLLTRGMSQEPFFTPHIGNEHQELDTILHEMCGIWNKMNILLADDLVALRSLQEEAISLDQRFLQWQDGLPADFMPTTVGQLAPRWSATAPTVGYWPGPIDVYFDLYIAAVWNISRVARCFLSDITTKIGDTVQDGRDHTREKTDVERLCKELLSSIPYHLTDCLPDFLRDMERVSEIQTPGRAIGGLLLMHPIYVLCQLSIVPLEIREYLTRCLEWIGRNIGVGQASLLAKSKEPQVHDLLSGCMIIWTGFLL</sequence>
<feature type="region of interest" description="Disordered" evidence="1">
    <location>
        <begin position="1"/>
        <end position="29"/>
    </location>
</feature>
<evidence type="ECO:0000256" key="1">
    <source>
        <dbReference type="SAM" id="MobiDB-lite"/>
    </source>
</evidence>
<name>A0A319DWF7_ASPSB</name>
<dbReference type="PANTHER" id="PTHR38791:SF5">
    <property type="entry name" value="TRANSCRIPTION FACTOR DBAG-RELATED"/>
    <property type="match status" value="1"/>
</dbReference>
<accession>A0A319DWF7</accession>
<reference evidence="2 3" key="1">
    <citation type="submission" date="2018-02" db="EMBL/GenBank/DDBJ databases">
        <title>The genomes of Aspergillus section Nigri reveals drivers in fungal speciation.</title>
        <authorList>
            <consortium name="DOE Joint Genome Institute"/>
            <person name="Vesth T.C."/>
            <person name="Nybo J."/>
            <person name="Theobald S."/>
            <person name="Brandl J."/>
            <person name="Frisvad J.C."/>
            <person name="Nielsen K.F."/>
            <person name="Lyhne E.K."/>
            <person name="Kogle M.E."/>
            <person name="Kuo A."/>
            <person name="Riley R."/>
            <person name="Clum A."/>
            <person name="Nolan M."/>
            <person name="Lipzen A."/>
            <person name="Salamov A."/>
            <person name="Henrissat B."/>
            <person name="Wiebenga A."/>
            <person name="De vries R.P."/>
            <person name="Grigoriev I.V."/>
            <person name="Mortensen U.H."/>
            <person name="Andersen M.R."/>
            <person name="Baker S.E."/>
        </authorList>
    </citation>
    <scope>NUCLEOTIDE SEQUENCE [LARGE SCALE GENOMIC DNA]</scope>
    <source>
        <strain evidence="2 3">CBS 121057</strain>
    </source>
</reference>
<evidence type="ECO:0000313" key="2">
    <source>
        <dbReference type="EMBL" id="PYI01580.1"/>
    </source>
</evidence>
<dbReference type="PANTHER" id="PTHR38791">
    <property type="entry name" value="ZN(II)2CYS6 TRANSCRIPTION FACTOR (EUROFUNG)-RELATED-RELATED"/>
    <property type="match status" value="1"/>
</dbReference>
<dbReference type="STRING" id="1448318.A0A319DWF7"/>
<dbReference type="InterPro" id="IPR053175">
    <property type="entry name" value="DHMBA_Reg_Transcription_Factor"/>
</dbReference>
<gene>
    <name evidence="2" type="ORF">BO78DRAFT_327288</name>
</gene>
<protein>
    <submittedName>
        <fullName evidence="2">Putative C6 transcription factor</fullName>
    </submittedName>
</protein>
<keyword evidence="3" id="KW-1185">Reference proteome</keyword>
<dbReference type="OrthoDB" id="3525185at2759"/>
<evidence type="ECO:0000313" key="3">
    <source>
        <dbReference type="Proteomes" id="UP000248423"/>
    </source>
</evidence>
<dbReference type="VEuPathDB" id="FungiDB:BO78DRAFT_327288"/>